<dbReference type="EMBL" id="AKKV01000022">
    <property type="protein sequence ID" value="EIT86209.1"/>
    <property type="molecule type" value="Genomic_DNA"/>
</dbReference>
<dbReference type="PATRIC" id="fig|1196324.3.peg.1306"/>
<organism evidence="1 2">
    <name type="scientific">Fictibacillus macauensis ZFHKF-1</name>
    <dbReference type="NCBI Taxonomy" id="1196324"/>
    <lineage>
        <taxon>Bacteria</taxon>
        <taxon>Bacillati</taxon>
        <taxon>Bacillota</taxon>
        <taxon>Bacilli</taxon>
        <taxon>Bacillales</taxon>
        <taxon>Fictibacillaceae</taxon>
        <taxon>Fictibacillus</taxon>
    </lineage>
</organism>
<accession>I8AKU4</accession>
<protein>
    <submittedName>
        <fullName evidence="1">Uncharacterized protein</fullName>
    </submittedName>
</protein>
<proteinExistence type="predicted"/>
<keyword evidence="2" id="KW-1185">Reference proteome</keyword>
<dbReference type="Proteomes" id="UP000004080">
    <property type="component" value="Unassembled WGS sequence"/>
</dbReference>
<sequence length="137" mass="15522">MATELIVYNKILTQRYVTDYLYDPNFPIVNVAIGVSKPVINNQEPGFIVRETTIQELFKRTIYARYNERTIVQKGVTLPPEATLPPAPVPFSPSLEATARYFYTLLLPEIKKLNITLDYVAVISPLATARFGRNMNA</sequence>
<reference evidence="1 2" key="1">
    <citation type="journal article" date="2012" name="J. Bacteriol.">
        <title>Genome of Bacillus macauensis ZFHKF-1, a Long-Chain-Forming Bacterium.</title>
        <authorList>
            <person name="Cai L."/>
            <person name="Zhang T."/>
        </authorList>
    </citation>
    <scope>NUCLEOTIDE SEQUENCE [LARGE SCALE GENOMIC DNA]</scope>
    <source>
        <strain evidence="1 2">ZFHKF-1</strain>
    </source>
</reference>
<dbReference type="STRING" id="1196324.A374_06406"/>
<gene>
    <name evidence="1" type="ORF">A374_06406</name>
</gene>
<comment type="caution">
    <text evidence="1">The sequence shown here is derived from an EMBL/GenBank/DDBJ whole genome shotgun (WGS) entry which is preliminary data.</text>
</comment>
<dbReference type="RefSeq" id="WP_007201378.1">
    <property type="nucleotide sequence ID" value="NZ_AKKV01000022.1"/>
</dbReference>
<evidence type="ECO:0000313" key="2">
    <source>
        <dbReference type="Proteomes" id="UP000004080"/>
    </source>
</evidence>
<name>I8AKU4_9BACL</name>
<evidence type="ECO:0000313" key="1">
    <source>
        <dbReference type="EMBL" id="EIT86209.1"/>
    </source>
</evidence>
<dbReference type="AlphaFoldDB" id="I8AKU4"/>